<accession>A0A2Z2NZI7</accession>
<organism evidence="5 6">
    <name type="scientific">Granulosicoccus antarcticus IMCC3135</name>
    <dbReference type="NCBI Taxonomy" id="1192854"/>
    <lineage>
        <taxon>Bacteria</taxon>
        <taxon>Pseudomonadati</taxon>
        <taxon>Pseudomonadota</taxon>
        <taxon>Gammaproteobacteria</taxon>
        <taxon>Chromatiales</taxon>
        <taxon>Granulosicoccaceae</taxon>
        <taxon>Granulosicoccus</taxon>
    </lineage>
</organism>
<sequence>MRNLSTQDQPAAFYNVYQHLRKDILAGDLLGGAVLRQDDIALQYGVSKVPVREALRRLEMEGLVEFRPRRGAIVKQVTDSDLLEMLDIRIALECRALELAIPNFADSDFDLAQDVLDEYALTTDKERWSELNQRFHGCILEPCGNHQLLALINDFEQRVGPLVRLRVTETAGLERPMKEHAEILELCKARAAEPAIKALRAHIETTHREVAAAIRRNANKGP</sequence>
<dbReference type="OrthoDB" id="6627771at2"/>
<gene>
    <name evidence="5" type="primary">gntR_10</name>
    <name evidence="5" type="ORF">IMCC3135_26480</name>
</gene>
<dbReference type="InterPro" id="IPR011711">
    <property type="entry name" value="GntR_C"/>
</dbReference>
<dbReference type="RefSeq" id="WP_088920275.1">
    <property type="nucleotide sequence ID" value="NZ_CP018632.1"/>
</dbReference>
<keyword evidence="1" id="KW-0805">Transcription regulation</keyword>
<evidence type="ECO:0000313" key="6">
    <source>
        <dbReference type="Proteomes" id="UP000250079"/>
    </source>
</evidence>
<dbReference type="KEGG" id="gai:IMCC3135_26480"/>
<dbReference type="InterPro" id="IPR000524">
    <property type="entry name" value="Tscrpt_reg_HTH_GntR"/>
</dbReference>
<evidence type="ECO:0000313" key="5">
    <source>
        <dbReference type="EMBL" id="ASJ75351.1"/>
    </source>
</evidence>
<dbReference type="GO" id="GO:0003677">
    <property type="term" value="F:DNA binding"/>
    <property type="evidence" value="ECO:0007669"/>
    <property type="project" value="UniProtKB-KW"/>
</dbReference>
<dbReference type="CDD" id="cd07377">
    <property type="entry name" value="WHTH_GntR"/>
    <property type="match status" value="1"/>
</dbReference>
<dbReference type="SUPFAM" id="SSF46785">
    <property type="entry name" value="Winged helix' DNA-binding domain"/>
    <property type="match status" value="1"/>
</dbReference>
<keyword evidence="2" id="KW-0238">DNA-binding</keyword>
<dbReference type="PROSITE" id="PS50949">
    <property type="entry name" value="HTH_GNTR"/>
    <property type="match status" value="1"/>
</dbReference>
<proteinExistence type="predicted"/>
<name>A0A2Z2NZI7_9GAMM</name>
<evidence type="ECO:0000256" key="2">
    <source>
        <dbReference type="ARBA" id="ARBA00023125"/>
    </source>
</evidence>
<evidence type="ECO:0000259" key="4">
    <source>
        <dbReference type="PROSITE" id="PS50949"/>
    </source>
</evidence>
<dbReference type="PANTHER" id="PTHR43537">
    <property type="entry name" value="TRANSCRIPTIONAL REGULATOR, GNTR FAMILY"/>
    <property type="match status" value="1"/>
</dbReference>
<dbReference type="GO" id="GO:0003700">
    <property type="term" value="F:DNA-binding transcription factor activity"/>
    <property type="evidence" value="ECO:0007669"/>
    <property type="project" value="InterPro"/>
</dbReference>
<keyword evidence="3" id="KW-0804">Transcription</keyword>
<dbReference type="SMART" id="SM00895">
    <property type="entry name" value="FCD"/>
    <property type="match status" value="1"/>
</dbReference>
<reference evidence="5 6" key="1">
    <citation type="submission" date="2016-12" db="EMBL/GenBank/DDBJ databases">
        <authorList>
            <person name="Song W.-J."/>
            <person name="Kurnit D.M."/>
        </authorList>
    </citation>
    <scope>NUCLEOTIDE SEQUENCE [LARGE SCALE GENOMIC DNA]</scope>
    <source>
        <strain evidence="5 6">IMCC3135</strain>
    </source>
</reference>
<dbReference type="Pfam" id="PF07729">
    <property type="entry name" value="FCD"/>
    <property type="match status" value="1"/>
</dbReference>
<dbReference type="Gene3D" id="1.10.10.10">
    <property type="entry name" value="Winged helix-like DNA-binding domain superfamily/Winged helix DNA-binding domain"/>
    <property type="match status" value="1"/>
</dbReference>
<dbReference type="EMBL" id="CP018632">
    <property type="protein sequence ID" value="ASJ75351.1"/>
    <property type="molecule type" value="Genomic_DNA"/>
</dbReference>
<dbReference type="SUPFAM" id="SSF48008">
    <property type="entry name" value="GntR ligand-binding domain-like"/>
    <property type="match status" value="1"/>
</dbReference>
<dbReference type="InterPro" id="IPR008920">
    <property type="entry name" value="TF_FadR/GntR_C"/>
</dbReference>
<dbReference type="Pfam" id="PF00392">
    <property type="entry name" value="GntR"/>
    <property type="match status" value="1"/>
</dbReference>
<dbReference type="Proteomes" id="UP000250079">
    <property type="component" value="Chromosome"/>
</dbReference>
<dbReference type="Gene3D" id="1.20.120.530">
    <property type="entry name" value="GntR ligand-binding domain-like"/>
    <property type="match status" value="1"/>
</dbReference>
<dbReference type="AlphaFoldDB" id="A0A2Z2NZI7"/>
<evidence type="ECO:0000256" key="1">
    <source>
        <dbReference type="ARBA" id="ARBA00023015"/>
    </source>
</evidence>
<dbReference type="InterPro" id="IPR036388">
    <property type="entry name" value="WH-like_DNA-bd_sf"/>
</dbReference>
<evidence type="ECO:0000256" key="3">
    <source>
        <dbReference type="ARBA" id="ARBA00023163"/>
    </source>
</evidence>
<keyword evidence="6" id="KW-1185">Reference proteome</keyword>
<dbReference type="PANTHER" id="PTHR43537:SF41">
    <property type="entry name" value="TRANSCRIPTIONAL REGULATORY PROTEIN"/>
    <property type="match status" value="1"/>
</dbReference>
<dbReference type="SMART" id="SM00345">
    <property type="entry name" value="HTH_GNTR"/>
    <property type="match status" value="1"/>
</dbReference>
<protein>
    <submittedName>
        <fullName evidence="5">Putative D-xylose utilization operon transcriptional repressor</fullName>
    </submittedName>
</protein>
<dbReference type="InterPro" id="IPR036390">
    <property type="entry name" value="WH_DNA-bd_sf"/>
</dbReference>
<feature type="domain" description="HTH gntR-type" evidence="4">
    <location>
        <begin position="10"/>
        <end position="77"/>
    </location>
</feature>